<feature type="domain" description="Sm" evidence="2">
    <location>
        <begin position="104"/>
        <end position="210"/>
    </location>
</feature>
<dbReference type="Proteomes" id="UP001152798">
    <property type="component" value="Chromosome 5"/>
</dbReference>
<keyword evidence="4" id="KW-1185">Reference proteome</keyword>
<evidence type="ECO:0000313" key="4">
    <source>
        <dbReference type="Proteomes" id="UP001152798"/>
    </source>
</evidence>
<dbReference type="Pfam" id="PF01423">
    <property type="entry name" value="LSM"/>
    <property type="match status" value="1"/>
</dbReference>
<dbReference type="PANTHER" id="PTHR21415">
    <property type="entry name" value="U7 SNRNA-ASSOCIATED SM-LIKE PROTEIN LSM11"/>
    <property type="match status" value="1"/>
</dbReference>
<accession>A0A9P0HGM3</accession>
<dbReference type="Gene3D" id="2.30.30.100">
    <property type="match status" value="1"/>
</dbReference>
<feature type="region of interest" description="Disordered" evidence="1">
    <location>
        <begin position="70"/>
        <end position="89"/>
    </location>
</feature>
<sequence>MGDKEEKDEKLNPLSSGFDPLSALYAQDIPIPNQDAPVYDNIAKFEHTSAGVSIKQIKKKEKPVVEVAESFEQDLPSPSLPTTKPDDGKKNIRKFMLNVEGPLAKLREMVENRTRIKVTTRSGWGIRGYVIAYLSAFDKMWNLALEDVTEVWIRKIKKKTPALAETRGSPRYRVTVPTVTVTKVSPKQEQCERYVPKLMMRGEHVAIIQCL</sequence>
<dbReference type="SUPFAM" id="SSF50182">
    <property type="entry name" value="Sm-like ribonucleoproteins"/>
    <property type="match status" value="1"/>
</dbReference>
<gene>
    <name evidence="3" type="ORF">NEZAVI_LOCUS10680</name>
</gene>
<dbReference type="InterPro" id="IPR039267">
    <property type="entry name" value="Lsm11"/>
</dbReference>
<dbReference type="GO" id="GO:0005683">
    <property type="term" value="C:U7 snRNP"/>
    <property type="evidence" value="ECO:0007669"/>
    <property type="project" value="TreeGrafter"/>
</dbReference>
<evidence type="ECO:0000256" key="1">
    <source>
        <dbReference type="SAM" id="MobiDB-lite"/>
    </source>
</evidence>
<dbReference type="GO" id="GO:0071209">
    <property type="term" value="F:U7 snRNA binding"/>
    <property type="evidence" value="ECO:0007669"/>
    <property type="project" value="InterPro"/>
</dbReference>
<dbReference type="AlphaFoldDB" id="A0A9P0HGM3"/>
<dbReference type="InterPro" id="IPR010920">
    <property type="entry name" value="LSM_dom_sf"/>
</dbReference>
<dbReference type="InterPro" id="IPR001163">
    <property type="entry name" value="Sm_dom_euk/arc"/>
</dbReference>
<evidence type="ECO:0000313" key="3">
    <source>
        <dbReference type="EMBL" id="CAH1401714.1"/>
    </source>
</evidence>
<dbReference type="GO" id="GO:0006398">
    <property type="term" value="P:mRNA 3'-end processing by stem-loop binding and cleavage"/>
    <property type="evidence" value="ECO:0007669"/>
    <property type="project" value="TreeGrafter"/>
</dbReference>
<name>A0A9P0HGM3_NEZVI</name>
<evidence type="ECO:0000259" key="2">
    <source>
        <dbReference type="SMART" id="SM00651"/>
    </source>
</evidence>
<reference evidence="3" key="1">
    <citation type="submission" date="2022-01" db="EMBL/GenBank/DDBJ databases">
        <authorList>
            <person name="King R."/>
        </authorList>
    </citation>
    <scope>NUCLEOTIDE SEQUENCE</scope>
</reference>
<dbReference type="SMART" id="SM00651">
    <property type="entry name" value="Sm"/>
    <property type="match status" value="1"/>
</dbReference>
<dbReference type="EMBL" id="OV725081">
    <property type="protein sequence ID" value="CAH1401714.1"/>
    <property type="molecule type" value="Genomic_DNA"/>
</dbReference>
<protein>
    <recommendedName>
        <fullName evidence="2">Sm domain-containing protein</fullName>
    </recommendedName>
</protein>
<dbReference type="OrthoDB" id="10002367at2759"/>
<dbReference type="PANTHER" id="PTHR21415:SF1">
    <property type="entry name" value="U7 SNRNA-ASSOCIATED SM-LIKE PROTEIN LSM11"/>
    <property type="match status" value="1"/>
</dbReference>
<organism evidence="3 4">
    <name type="scientific">Nezara viridula</name>
    <name type="common">Southern green stink bug</name>
    <name type="synonym">Cimex viridulus</name>
    <dbReference type="NCBI Taxonomy" id="85310"/>
    <lineage>
        <taxon>Eukaryota</taxon>
        <taxon>Metazoa</taxon>
        <taxon>Ecdysozoa</taxon>
        <taxon>Arthropoda</taxon>
        <taxon>Hexapoda</taxon>
        <taxon>Insecta</taxon>
        <taxon>Pterygota</taxon>
        <taxon>Neoptera</taxon>
        <taxon>Paraneoptera</taxon>
        <taxon>Hemiptera</taxon>
        <taxon>Heteroptera</taxon>
        <taxon>Panheteroptera</taxon>
        <taxon>Pentatomomorpha</taxon>
        <taxon>Pentatomoidea</taxon>
        <taxon>Pentatomidae</taxon>
        <taxon>Pentatominae</taxon>
        <taxon>Nezara</taxon>
    </lineage>
</organism>
<proteinExistence type="predicted"/>